<dbReference type="OrthoDB" id="6143068at2759"/>
<sequence>MSPNTSSHVPVSAKMNVKSKPTNKAIKSAYISKFKIQWKDIDIYVNNLVEDLKSHNLGLKIGTNYVGCPTCADDIAFLSSSHQELQCMLSVATYHARQSRVTINPTKTKAVILNKPKNINRSDLNWTLGNTPVYPSEDTTHLGLIRAELKENNLNVDL</sequence>
<dbReference type="AlphaFoldDB" id="A0A6J8D6L5"/>
<organism evidence="1 2">
    <name type="scientific">Mytilus coruscus</name>
    <name type="common">Sea mussel</name>
    <dbReference type="NCBI Taxonomy" id="42192"/>
    <lineage>
        <taxon>Eukaryota</taxon>
        <taxon>Metazoa</taxon>
        <taxon>Spiralia</taxon>
        <taxon>Lophotrochozoa</taxon>
        <taxon>Mollusca</taxon>
        <taxon>Bivalvia</taxon>
        <taxon>Autobranchia</taxon>
        <taxon>Pteriomorphia</taxon>
        <taxon>Mytilida</taxon>
        <taxon>Mytiloidea</taxon>
        <taxon>Mytilidae</taxon>
        <taxon>Mytilinae</taxon>
        <taxon>Mytilus</taxon>
    </lineage>
</organism>
<name>A0A6J8D6L5_MYTCO</name>
<reference evidence="1 2" key="1">
    <citation type="submission" date="2020-06" db="EMBL/GenBank/DDBJ databases">
        <authorList>
            <person name="Li R."/>
            <person name="Bekaert M."/>
        </authorList>
    </citation>
    <scope>NUCLEOTIDE SEQUENCE [LARGE SCALE GENOMIC DNA]</scope>
    <source>
        <strain evidence="2">wild</strain>
    </source>
</reference>
<proteinExistence type="predicted"/>
<gene>
    <name evidence="1" type="ORF">MCOR_38170</name>
</gene>
<dbReference type="Proteomes" id="UP000507470">
    <property type="component" value="Unassembled WGS sequence"/>
</dbReference>
<protein>
    <recommendedName>
        <fullName evidence="3">Reverse transcriptase domain-containing protein</fullName>
    </recommendedName>
</protein>
<keyword evidence="2" id="KW-1185">Reference proteome</keyword>
<accession>A0A6J8D6L5</accession>
<evidence type="ECO:0008006" key="3">
    <source>
        <dbReference type="Google" id="ProtNLM"/>
    </source>
</evidence>
<dbReference type="EMBL" id="CACVKT020006945">
    <property type="protein sequence ID" value="CAC5404373.1"/>
    <property type="molecule type" value="Genomic_DNA"/>
</dbReference>
<evidence type="ECO:0000313" key="1">
    <source>
        <dbReference type="EMBL" id="CAC5404373.1"/>
    </source>
</evidence>
<evidence type="ECO:0000313" key="2">
    <source>
        <dbReference type="Proteomes" id="UP000507470"/>
    </source>
</evidence>